<evidence type="ECO:0000259" key="1">
    <source>
        <dbReference type="Pfam" id="PF20797"/>
    </source>
</evidence>
<dbReference type="InterPro" id="IPR048769">
    <property type="entry name" value="HepT-like_dom"/>
</dbReference>
<evidence type="ECO:0000313" key="2">
    <source>
        <dbReference type="EMBL" id="ETR69379.1"/>
    </source>
</evidence>
<reference evidence="3" key="1">
    <citation type="submission" date="2012-11" db="EMBL/GenBank/DDBJ databases">
        <authorList>
            <person name="Lucero-Rivera Y.E."/>
            <person name="Tovar-Ramirez D."/>
        </authorList>
    </citation>
    <scope>NUCLEOTIDE SEQUENCE [LARGE SCALE GENOMIC DNA]</scope>
    <source>
        <strain evidence="3">Araruama</strain>
    </source>
</reference>
<comment type="caution">
    <text evidence="2">The sequence shown here is derived from an EMBL/GenBank/DDBJ whole genome shotgun (WGS) entry which is preliminary data.</text>
</comment>
<accession>A0A1V1P3B3</accession>
<proteinExistence type="predicted"/>
<name>A0A1V1P3B3_9BACT</name>
<dbReference type="Pfam" id="PF20797">
    <property type="entry name" value="HepT-like_2"/>
    <property type="match status" value="1"/>
</dbReference>
<dbReference type="Proteomes" id="UP000189670">
    <property type="component" value="Unassembled WGS sequence"/>
</dbReference>
<dbReference type="AlphaFoldDB" id="A0A1V1P3B3"/>
<feature type="domain" description="HepT-like" evidence="1">
    <location>
        <begin position="44"/>
        <end position="150"/>
    </location>
</feature>
<dbReference type="EMBL" id="ATBP01000660">
    <property type="protein sequence ID" value="ETR69379.1"/>
    <property type="molecule type" value="Genomic_DNA"/>
</dbReference>
<protein>
    <recommendedName>
        <fullName evidence="1">HepT-like domain-containing protein</fullName>
    </recommendedName>
</protein>
<organism evidence="2 3">
    <name type="scientific">Candidatus Magnetoglobus multicellularis str. Araruama</name>
    <dbReference type="NCBI Taxonomy" id="890399"/>
    <lineage>
        <taxon>Bacteria</taxon>
        <taxon>Pseudomonadati</taxon>
        <taxon>Thermodesulfobacteriota</taxon>
        <taxon>Desulfobacteria</taxon>
        <taxon>Desulfobacterales</taxon>
        <taxon>Desulfobacteraceae</taxon>
        <taxon>Candidatus Magnetoglobus</taxon>
    </lineage>
</organism>
<gene>
    <name evidence="2" type="ORF">OMM_09647</name>
</gene>
<sequence>MNYESLIGRINETIQDLKDVVERAELMLKKSEYSNDDCYLDGAALNIHGFYSGVERIFLDIARTLDQSLPANPNWHKDLLLQMSATLNKTRPSVIQKKTRHCLEEYLSFRHVVRNIYAFNLKTGRVKELVLDLRNCYNAFNQDLTEFISFLETIDE</sequence>
<evidence type="ECO:0000313" key="3">
    <source>
        <dbReference type="Proteomes" id="UP000189670"/>
    </source>
</evidence>